<feature type="domain" description="Glycosyl transferase family 1" evidence="3">
    <location>
        <begin position="321"/>
        <end position="473"/>
    </location>
</feature>
<dbReference type="KEGG" id="mesg:MLAUSG7_0559"/>
<dbReference type="GO" id="GO:0009011">
    <property type="term" value="F:alpha-1,4-glucan glucosyltransferase (ADP-glucose donor) activity"/>
    <property type="evidence" value="ECO:0007669"/>
    <property type="project" value="UniProtKB-EC"/>
</dbReference>
<evidence type="ECO:0000259" key="4">
    <source>
        <dbReference type="Pfam" id="PF08323"/>
    </source>
</evidence>
<evidence type="ECO:0000313" key="5">
    <source>
        <dbReference type="EMBL" id="CAB3288125.1"/>
    </source>
</evidence>
<evidence type="ECO:0000256" key="2">
    <source>
        <dbReference type="ARBA" id="ARBA00022679"/>
    </source>
</evidence>
<dbReference type="Proteomes" id="UP000679213">
    <property type="component" value="Chromosome I"/>
</dbReference>
<dbReference type="Pfam" id="PF00534">
    <property type="entry name" value="Glycos_transf_1"/>
    <property type="match status" value="1"/>
</dbReference>
<dbReference type="Pfam" id="PF08323">
    <property type="entry name" value="Glyco_transf_5"/>
    <property type="match status" value="1"/>
</dbReference>
<dbReference type="AlphaFoldDB" id="A0A8D6PVK8"/>
<dbReference type="InterPro" id="IPR013534">
    <property type="entry name" value="Starch_synth_cat_dom"/>
</dbReference>
<dbReference type="PANTHER" id="PTHR45825:SF11">
    <property type="entry name" value="ALPHA AMYLASE DOMAIN-CONTAINING PROTEIN"/>
    <property type="match status" value="1"/>
</dbReference>
<dbReference type="PANTHER" id="PTHR45825">
    <property type="entry name" value="GRANULE-BOUND STARCH SYNTHASE 1, CHLOROPLASTIC/AMYLOPLASTIC"/>
    <property type="match status" value="1"/>
</dbReference>
<evidence type="ECO:0000256" key="1">
    <source>
        <dbReference type="ARBA" id="ARBA00022676"/>
    </source>
</evidence>
<proteinExistence type="predicted"/>
<name>A0A8D6PVK8_9EURY</name>
<reference evidence="5 6" key="1">
    <citation type="submission" date="2020-04" db="EMBL/GenBank/DDBJ databases">
        <authorList>
            <consortium name="Genoscope - CEA"/>
            <person name="William W."/>
        </authorList>
    </citation>
    <scope>NUCLEOTIDE SEQUENCE [LARGE SCALE GENOMIC DNA]</scope>
    <source>
        <strain evidence="5 6">SG7</strain>
    </source>
</reference>
<gene>
    <name evidence="5" type="primary">glgA</name>
    <name evidence="5" type="ORF">MLAUSG7_0559</name>
</gene>
<organism evidence="5 6">
    <name type="scientific">Methanocaldococcus lauensis</name>
    <dbReference type="NCBI Taxonomy" id="2546128"/>
    <lineage>
        <taxon>Archaea</taxon>
        <taxon>Methanobacteriati</taxon>
        <taxon>Methanobacteriota</taxon>
        <taxon>Methanomada group</taxon>
        <taxon>Methanococci</taxon>
        <taxon>Methanococcales</taxon>
        <taxon>Methanocaldococcaceae</taxon>
        <taxon>Methanocaldococcus</taxon>
    </lineage>
</organism>
<dbReference type="EMBL" id="LR792632">
    <property type="protein sequence ID" value="CAB3288125.1"/>
    <property type="molecule type" value="Genomic_DNA"/>
</dbReference>
<evidence type="ECO:0000313" key="6">
    <source>
        <dbReference type="Proteomes" id="UP000679213"/>
    </source>
</evidence>
<keyword evidence="1 5" id="KW-0328">Glycosyltransferase</keyword>
<dbReference type="EC" id="2.4.1.21" evidence="5"/>
<protein>
    <submittedName>
        <fullName evidence="5">Putative glycogen synthase</fullName>
        <ecNumber evidence="5">2.4.1.21</ecNumber>
    </submittedName>
</protein>
<dbReference type="Gene3D" id="3.40.50.2000">
    <property type="entry name" value="Glycogen Phosphorylase B"/>
    <property type="match status" value="2"/>
</dbReference>
<dbReference type="InterPro" id="IPR001296">
    <property type="entry name" value="Glyco_trans_1"/>
</dbReference>
<feature type="domain" description="Starch synthase catalytic" evidence="4">
    <location>
        <begin position="27"/>
        <end position="215"/>
    </location>
</feature>
<keyword evidence="2 5" id="KW-0808">Transferase</keyword>
<evidence type="ECO:0000259" key="3">
    <source>
        <dbReference type="Pfam" id="PF00534"/>
    </source>
</evidence>
<sequence length="545" mass="62566">MNIGYLINIISVNNVWYKKVVITMKLAILSPTMTPIVSYGGLGDVMKDLPKFLKNFNNEVLVLTLNHYNRYYNYPYEVIKKINIVYKGAKISFDVLKTKHPTTGVDIIVFSNEKINNLDIWDPIKYEIFADLVVIYLGDIKDVDVVSGHDWMCGLAIAKCSDVLDLPTTLTIHNEAFKGAIVEYKGEVMTFLEFGIKYADAVNTVSPTHAEEIKNCPYIKKYINNKPFVGILNGIDIDEYDPIKIIDRMVTLSNNKLNPKDYAYISPYTAEDAKNIKPKIKYSWFYRGGIYEYVEDWNKIGDKGISATDVEVYGELKGDIETPLIGFVGRATYQKGFNTMFEAIPELLEKHDIRFVFLTKGEKEIEDRLKNLAKEYDDKILALIGYCLPLSSLVFAGSDWTVMPSYWEPCGLVQMESMAYCTPVIATETGGLKDTIIPLHYNPYEHANFDKATGVLFKVPDKIGFIWGVEHALNWTFYKLNEICMFMQYVRYKCPKHPYDENSPLSMMMKNCYYHVLRNLSWQNSPSIRKYKGLFGGALYNHYLK</sequence>
<accession>A0A8D6PVK8</accession>
<dbReference type="SUPFAM" id="SSF53756">
    <property type="entry name" value="UDP-Glycosyltransferase/glycogen phosphorylase"/>
    <property type="match status" value="1"/>
</dbReference>
<keyword evidence="6" id="KW-1185">Reference proteome</keyword>